<evidence type="ECO:0000259" key="5">
    <source>
        <dbReference type="PROSITE" id="PS50914"/>
    </source>
</evidence>
<dbReference type="Gene3D" id="3.30.1330.60">
    <property type="entry name" value="OmpA-like domain"/>
    <property type="match status" value="1"/>
</dbReference>
<dbReference type="GO" id="GO:0009279">
    <property type="term" value="C:cell outer membrane"/>
    <property type="evidence" value="ECO:0007669"/>
    <property type="project" value="InterPro"/>
</dbReference>
<protein>
    <submittedName>
        <fullName evidence="7">Outer membrane lipoprotein omp16</fullName>
    </submittedName>
</protein>
<comment type="subcellular location">
    <subcellularLocation>
        <location evidence="1">Membrane</location>
    </subcellularLocation>
</comment>
<dbReference type="InterPro" id="IPR006665">
    <property type="entry name" value="OmpA-like"/>
</dbReference>
<proteinExistence type="predicted"/>
<dbReference type="InterPro" id="IPR006690">
    <property type="entry name" value="OMPA-like_CS"/>
</dbReference>
<keyword evidence="2 3" id="KW-0472">Membrane</keyword>
<name>A0A6S6S8A9_9GAMM</name>
<sequence length="392" mass="42309">MARNTPCYFTLPKGLWWLFTLIGLSALFFLMMKAKQLPIETDLNNRATQALQAKNMPWAKTDLFNRGRDLLLTGVAPSNEARQQAIAIAQSVQGVRTVDHNITLSEVQAPILESASLSLMQSGEKVIVSGMMPSQDTIDKIVNETQQVYGINNVENQLQLSDSVSPPSWLASVGKLIPSLPKLSNATLNADNANFSVTGEAQDAETQQALSGIINSISNEIGISANTQIGKAPEPVAETPTNEAIQAAPEATAEIATTPVEDTSSETAKNNCQQQLDEALNKSTILFATNSATISSVSYPLLNTLGNVINECQAIIATKGIEIAGHTDSRGKDSYNLKLSQQRADAVMAYLQQYNVSSRLMRARGYGETQPIAAEDTPEGLAKNRRITFVIQ</sequence>
<dbReference type="PROSITE" id="PS50914">
    <property type="entry name" value="BON"/>
    <property type="match status" value="1"/>
</dbReference>
<dbReference type="CDD" id="cd07185">
    <property type="entry name" value="OmpA_C-like"/>
    <property type="match status" value="1"/>
</dbReference>
<feature type="domain" description="OmpA-like" evidence="6">
    <location>
        <begin position="274"/>
        <end position="392"/>
    </location>
</feature>
<evidence type="ECO:0000259" key="6">
    <source>
        <dbReference type="PROSITE" id="PS51123"/>
    </source>
</evidence>
<feature type="transmembrane region" description="Helical" evidence="4">
    <location>
        <begin position="14"/>
        <end position="32"/>
    </location>
</feature>
<dbReference type="AlphaFoldDB" id="A0A6S6S8A9"/>
<dbReference type="Gene3D" id="3.40.1520.20">
    <property type="match status" value="1"/>
</dbReference>
<keyword evidence="4" id="KW-0812">Transmembrane</keyword>
<reference evidence="7" key="1">
    <citation type="submission" date="2020-01" db="EMBL/GenBank/DDBJ databases">
        <authorList>
            <person name="Meier V. D."/>
            <person name="Meier V D."/>
        </authorList>
    </citation>
    <scope>NUCLEOTIDE SEQUENCE</scope>
    <source>
        <strain evidence="7">HLG_WM_MAG_07</strain>
    </source>
</reference>
<evidence type="ECO:0000256" key="4">
    <source>
        <dbReference type="SAM" id="Phobius"/>
    </source>
</evidence>
<evidence type="ECO:0000313" key="7">
    <source>
        <dbReference type="EMBL" id="CAA6804632.1"/>
    </source>
</evidence>
<dbReference type="SUPFAM" id="SSF103088">
    <property type="entry name" value="OmpA-like"/>
    <property type="match status" value="1"/>
</dbReference>
<evidence type="ECO:0000256" key="1">
    <source>
        <dbReference type="ARBA" id="ARBA00004370"/>
    </source>
</evidence>
<dbReference type="PROSITE" id="PS01068">
    <property type="entry name" value="OMPA_1"/>
    <property type="match status" value="1"/>
</dbReference>
<dbReference type="Pfam" id="PF00691">
    <property type="entry name" value="OmpA"/>
    <property type="match status" value="1"/>
</dbReference>
<dbReference type="InterPro" id="IPR007055">
    <property type="entry name" value="BON_dom"/>
</dbReference>
<dbReference type="EMBL" id="CACVAY010000022">
    <property type="protein sequence ID" value="CAA6804632.1"/>
    <property type="molecule type" value="Genomic_DNA"/>
</dbReference>
<dbReference type="InterPro" id="IPR050330">
    <property type="entry name" value="Bact_OuterMem_StrucFunc"/>
</dbReference>
<gene>
    <name evidence="7" type="ORF">HELGO_WM31503</name>
</gene>
<feature type="domain" description="BON" evidence="5">
    <location>
        <begin position="39"/>
        <end position="106"/>
    </location>
</feature>
<dbReference type="Pfam" id="PF04972">
    <property type="entry name" value="BON"/>
    <property type="match status" value="2"/>
</dbReference>
<accession>A0A6S6S8A9</accession>
<dbReference type="PANTHER" id="PTHR30329:SF21">
    <property type="entry name" value="LIPOPROTEIN YIAD-RELATED"/>
    <property type="match status" value="1"/>
</dbReference>
<dbReference type="InterPro" id="IPR036737">
    <property type="entry name" value="OmpA-like_sf"/>
</dbReference>
<keyword evidence="7" id="KW-0449">Lipoprotein</keyword>
<keyword evidence="4" id="KW-1133">Transmembrane helix</keyword>
<dbReference type="PROSITE" id="PS51123">
    <property type="entry name" value="OMPA_2"/>
    <property type="match status" value="1"/>
</dbReference>
<organism evidence="7">
    <name type="scientific">uncultured Thiotrichaceae bacterium</name>
    <dbReference type="NCBI Taxonomy" id="298394"/>
    <lineage>
        <taxon>Bacteria</taxon>
        <taxon>Pseudomonadati</taxon>
        <taxon>Pseudomonadota</taxon>
        <taxon>Gammaproteobacteria</taxon>
        <taxon>Thiotrichales</taxon>
        <taxon>Thiotrichaceae</taxon>
        <taxon>environmental samples</taxon>
    </lineage>
</organism>
<evidence type="ECO:0000256" key="2">
    <source>
        <dbReference type="ARBA" id="ARBA00023136"/>
    </source>
</evidence>
<dbReference type="PANTHER" id="PTHR30329">
    <property type="entry name" value="STATOR ELEMENT OF FLAGELLAR MOTOR COMPLEX"/>
    <property type="match status" value="1"/>
</dbReference>
<evidence type="ECO:0000256" key="3">
    <source>
        <dbReference type="PROSITE-ProRule" id="PRU00473"/>
    </source>
</evidence>